<feature type="region of interest" description="Disordered" evidence="1">
    <location>
        <begin position="65"/>
        <end position="84"/>
    </location>
</feature>
<evidence type="ECO:0000313" key="2">
    <source>
        <dbReference type="EMBL" id="PAT34951.1"/>
    </source>
</evidence>
<protein>
    <recommendedName>
        <fullName evidence="4">Lysis protein</fullName>
    </recommendedName>
</protein>
<evidence type="ECO:0000256" key="1">
    <source>
        <dbReference type="SAM" id="MobiDB-lite"/>
    </source>
</evidence>
<accession>A0A2A2AB15</accession>
<sequence length="172" mass="17784">MLAALERWAAVALLLACLALAGVADWQMRRARAARAELAALQAAVAAQNAQAAQTLQTLTQERDAAQARADAAHTLREQTDAQNQAEIARLAGELERRPVRVRVVTRPAACGPGGGGPTDHAPAGADAGAADASAAIGLLPARNAERLAAVIAEMETVNAAYASCRARLLQH</sequence>
<comment type="caution">
    <text evidence="2">The sequence shown here is derived from an EMBL/GenBank/DDBJ whole genome shotgun (WGS) entry which is preliminary data.</text>
</comment>
<feature type="compositionally biased region" description="Basic and acidic residues" evidence="1">
    <location>
        <begin position="65"/>
        <end position="80"/>
    </location>
</feature>
<evidence type="ECO:0000313" key="3">
    <source>
        <dbReference type="Proteomes" id="UP000218054"/>
    </source>
</evidence>
<evidence type="ECO:0008006" key="4">
    <source>
        <dbReference type="Google" id="ProtNLM"/>
    </source>
</evidence>
<keyword evidence="3" id="KW-1185">Reference proteome</keyword>
<proteinExistence type="predicted"/>
<dbReference type="AlphaFoldDB" id="A0A2A2AB15"/>
<reference evidence="2 3" key="1">
    <citation type="submission" date="2017-08" db="EMBL/GenBank/DDBJ databases">
        <title>WGS of Clinical strains of the CDC Group NO-1 linked to zoonotic infections in humans.</title>
        <authorList>
            <person name="Bernier A.-M."/>
            <person name="Bernard K."/>
        </authorList>
    </citation>
    <scope>NUCLEOTIDE SEQUENCE [LARGE SCALE GENOMIC DNA]</scope>
    <source>
        <strain evidence="2 3">NML00-0135</strain>
    </source>
</reference>
<dbReference type="EMBL" id="NSJB01000014">
    <property type="protein sequence ID" value="PAT34951.1"/>
    <property type="molecule type" value="Genomic_DNA"/>
</dbReference>
<name>A0A2A2AB15_9BURK</name>
<organism evidence="2 3">
    <name type="scientific">Vandammella animalimorsus</name>
    <dbReference type="NCBI Taxonomy" id="2029117"/>
    <lineage>
        <taxon>Bacteria</taxon>
        <taxon>Pseudomonadati</taxon>
        <taxon>Pseudomonadota</taxon>
        <taxon>Betaproteobacteria</taxon>
        <taxon>Burkholderiales</taxon>
        <taxon>Comamonadaceae</taxon>
        <taxon>Vandammella</taxon>
    </lineage>
</organism>
<gene>
    <name evidence="2" type="ORF">CK625_12590</name>
</gene>
<dbReference type="Proteomes" id="UP000218054">
    <property type="component" value="Unassembled WGS sequence"/>
</dbReference>